<name>A0A6P1SU45_9RHOB</name>
<protein>
    <submittedName>
        <fullName evidence="2">Uncharacterized protein</fullName>
    </submittedName>
</protein>
<accession>A0A6P1SU45</accession>
<organism evidence="2 3">
    <name type="scientific">Algicella marina</name>
    <dbReference type="NCBI Taxonomy" id="2683284"/>
    <lineage>
        <taxon>Bacteria</taxon>
        <taxon>Pseudomonadati</taxon>
        <taxon>Pseudomonadota</taxon>
        <taxon>Alphaproteobacteria</taxon>
        <taxon>Rhodobacterales</taxon>
        <taxon>Paracoccaceae</taxon>
        <taxon>Algicella</taxon>
    </lineage>
</organism>
<proteinExistence type="predicted"/>
<dbReference type="EMBL" id="CP046620">
    <property type="protein sequence ID" value="QHQ33948.1"/>
    <property type="molecule type" value="Genomic_DNA"/>
</dbReference>
<evidence type="ECO:0000313" key="3">
    <source>
        <dbReference type="Proteomes" id="UP000464495"/>
    </source>
</evidence>
<evidence type="ECO:0000256" key="1">
    <source>
        <dbReference type="SAM" id="SignalP"/>
    </source>
</evidence>
<keyword evidence="1" id="KW-0732">Signal</keyword>
<dbReference type="AlphaFoldDB" id="A0A6P1SU45"/>
<dbReference type="RefSeq" id="WP_161860520.1">
    <property type="nucleotide sequence ID" value="NZ_CP046620.1"/>
</dbReference>
<feature type="signal peptide" evidence="1">
    <location>
        <begin position="1"/>
        <end position="19"/>
    </location>
</feature>
<dbReference type="Proteomes" id="UP000464495">
    <property type="component" value="Chromosome"/>
</dbReference>
<dbReference type="KEGG" id="amaq:GO499_01505"/>
<feature type="chain" id="PRO_5026917466" evidence="1">
    <location>
        <begin position="20"/>
        <end position="102"/>
    </location>
</feature>
<keyword evidence="3" id="KW-1185">Reference proteome</keyword>
<evidence type="ECO:0000313" key="2">
    <source>
        <dbReference type="EMBL" id="QHQ33948.1"/>
    </source>
</evidence>
<gene>
    <name evidence="2" type="ORF">GO499_01505</name>
</gene>
<reference evidence="2 3" key="1">
    <citation type="submission" date="2019-12" db="EMBL/GenBank/DDBJ databases">
        <title>Complete genome sequence of Algicella marina strain 9Alg 56(T) isolated from the red alga Tichocarpus crinitus.</title>
        <authorList>
            <person name="Kim S.-G."/>
            <person name="Nedashkovskaya O.I."/>
        </authorList>
    </citation>
    <scope>NUCLEOTIDE SEQUENCE [LARGE SCALE GENOMIC DNA]</scope>
    <source>
        <strain evidence="2 3">9Alg 56</strain>
    </source>
</reference>
<sequence>MLRWGLLLAALLLPQTVLAMGPTERACLQSERSPGRQVCACAQSVADQTLSKGDQDKAAGIIRKPDLFFKYHGSDNPSRKAFLQRYRAWGTATSELCGAPAG</sequence>